<protein>
    <submittedName>
        <fullName evidence="3">LysR substrate-binding domain-containing protein</fullName>
    </submittedName>
</protein>
<dbReference type="Gene3D" id="3.40.190.290">
    <property type="match status" value="1"/>
</dbReference>
<sequence length="228" mass="25381">MTEAEAAGVYSKPKGVLTVTAPVLFGQKHIIPIVQEYLNNNPAVSVKAMFYDRVTNLLEEELDVAIRIGHLKDSTLYATKVGEVRRIVCASPRYIKRRGVPKYPSELCEHDIIYPTTFESKTVWEFQNSGAGTTETVKLSPRLRCNQNIAALSAALDGFGITRLMSYQVGEELSKGTLRPMLTAYEGSPLPVSVVHVEGRRANAKIRSFIDLAVERLRENPFINISQQ</sequence>
<evidence type="ECO:0000256" key="1">
    <source>
        <dbReference type="ARBA" id="ARBA00009437"/>
    </source>
</evidence>
<reference evidence="4" key="1">
    <citation type="journal article" date="2019" name="Int. J. Syst. Evol. Microbiol.">
        <title>The Global Catalogue of Microorganisms (GCM) 10K type strain sequencing project: providing services to taxonomists for standard genome sequencing and annotation.</title>
        <authorList>
            <consortium name="The Broad Institute Genomics Platform"/>
            <consortium name="The Broad Institute Genome Sequencing Center for Infectious Disease"/>
            <person name="Wu L."/>
            <person name="Ma J."/>
        </authorList>
    </citation>
    <scope>NUCLEOTIDE SEQUENCE [LARGE SCALE GENOMIC DNA]</scope>
    <source>
        <strain evidence="4">KCTC 52473</strain>
    </source>
</reference>
<proteinExistence type="inferred from homology"/>
<comment type="caution">
    <text evidence="3">The sequence shown here is derived from an EMBL/GenBank/DDBJ whole genome shotgun (WGS) entry which is preliminary data.</text>
</comment>
<dbReference type="Proteomes" id="UP001595478">
    <property type="component" value="Unassembled WGS sequence"/>
</dbReference>
<evidence type="ECO:0000313" key="3">
    <source>
        <dbReference type="EMBL" id="MFC3122822.1"/>
    </source>
</evidence>
<keyword evidence="4" id="KW-1185">Reference proteome</keyword>
<name>A0ABV7FR49_9ALTE</name>
<dbReference type="SUPFAM" id="SSF53850">
    <property type="entry name" value="Periplasmic binding protein-like II"/>
    <property type="match status" value="1"/>
</dbReference>
<dbReference type="Pfam" id="PF03466">
    <property type="entry name" value="LysR_substrate"/>
    <property type="match status" value="1"/>
</dbReference>
<evidence type="ECO:0000259" key="2">
    <source>
        <dbReference type="Pfam" id="PF03466"/>
    </source>
</evidence>
<comment type="similarity">
    <text evidence="1">Belongs to the LysR transcriptional regulatory family.</text>
</comment>
<dbReference type="RefSeq" id="WP_376920952.1">
    <property type="nucleotide sequence ID" value="NZ_JBHRSW010000036.1"/>
</dbReference>
<dbReference type="PANTHER" id="PTHR30537">
    <property type="entry name" value="HTH-TYPE TRANSCRIPTIONAL REGULATOR"/>
    <property type="match status" value="1"/>
</dbReference>
<dbReference type="EMBL" id="JBHRSW010000036">
    <property type="protein sequence ID" value="MFC3122822.1"/>
    <property type="molecule type" value="Genomic_DNA"/>
</dbReference>
<dbReference type="PANTHER" id="PTHR30537:SF5">
    <property type="entry name" value="HTH-TYPE TRANSCRIPTIONAL ACTIVATOR TTDR-RELATED"/>
    <property type="match status" value="1"/>
</dbReference>
<evidence type="ECO:0000313" key="4">
    <source>
        <dbReference type="Proteomes" id="UP001595478"/>
    </source>
</evidence>
<feature type="domain" description="LysR substrate-binding" evidence="2">
    <location>
        <begin position="13"/>
        <end position="217"/>
    </location>
</feature>
<organism evidence="3 4">
    <name type="scientific">Agaribacter flavus</name>
    <dbReference type="NCBI Taxonomy" id="1902781"/>
    <lineage>
        <taxon>Bacteria</taxon>
        <taxon>Pseudomonadati</taxon>
        <taxon>Pseudomonadota</taxon>
        <taxon>Gammaproteobacteria</taxon>
        <taxon>Alteromonadales</taxon>
        <taxon>Alteromonadaceae</taxon>
        <taxon>Agaribacter</taxon>
    </lineage>
</organism>
<dbReference type="InterPro" id="IPR058163">
    <property type="entry name" value="LysR-type_TF_proteobact-type"/>
</dbReference>
<gene>
    <name evidence="3" type="ORF">ACFOHL_14450</name>
</gene>
<dbReference type="InterPro" id="IPR005119">
    <property type="entry name" value="LysR_subst-bd"/>
</dbReference>
<accession>A0ABV7FR49</accession>
<dbReference type="CDD" id="cd08471">
    <property type="entry name" value="PBP2_CrgA_like_2"/>
    <property type="match status" value="1"/>
</dbReference>